<reference evidence="4 5" key="1">
    <citation type="submission" date="2015-07" db="EMBL/GenBank/DDBJ databases">
        <title>Genome analysis of myxobacterium Chondromyces crocatus Cm c5 reveals a high potential for natural compound synthesis and the genetic basis for the loss of fruiting body formation.</title>
        <authorList>
            <person name="Zaburannyi N."/>
            <person name="Bunk B."/>
            <person name="Maier J."/>
            <person name="Overmann J."/>
            <person name="Mueller R."/>
        </authorList>
    </citation>
    <scope>NUCLEOTIDE SEQUENCE [LARGE SCALE GENOMIC DNA]</scope>
    <source>
        <strain evidence="4 5">Cm c5</strain>
    </source>
</reference>
<dbReference type="PROSITE" id="PS50005">
    <property type="entry name" value="TPR"/>
    <property type="match status" value="1"/>
</dbReference>
<dbReference type="SUPFAM" id="SSF48452">
    <property type="entry name" value="TPR-like"/>
    <property type="match status" value="1"/>
</dbReference>
<organism evidence="4 5">
    <name type="scientific">Chondromyces crocatus</name>
    <dbReference type="NCBI Taxonomy" id="52"/>
    <lineage>
        <taxon>Bacteria</taxon>
        <taxon>Pseudomonadati</taxon>
        <taxon>Myxococcota</taxon>
        <taxon>Polyangia</taxon>
        <taxon>Polyangiales</taxon>
        <taxon>Polyangiaceae</taxon>
        <taxon>Chondromyces</taxon>
    </lineage>
</organism>
<evidence type="ECO:0000256" key="3">
    <source>
        <dbReference type="SAM" id="Phobius"/>
    </source>
</evidence>
<feature type="repeat" description="TPR" evidence="1">
    <location>
        <begin position="44"/>
        <end position="77"/>
    </location>
</feature>
<keyword evidence="3" id="KW-1133">Transmembrane helix</keyword>
<keyword evidence="1" id="KW-0802">TPR repeat</keyword>
<dbReference type="InterPro" id="IPR019734">
    <property type="entry name" value="TPR_rpt"/>
</dbReference>
<evidence type="ECO:0000313" key="4">
    <source>
        <dbReference type="EMBL" id="AKT37377.1"/>
    </source>
</evidence>
<keyword evidence="3" id="KW-0472">Membrane</keyword>
<dbReference type="InterPro" id="IPR011990">
    <property type="entry name" value="TPR-like_helical_dom_sf"/>
</dbReference>
<dbReference type="KEGG" id="ccro:CMC5_015120"/>
<dbReference type="EMBL" id="CP012159">
    <property type="protein sequence ID" value="AKT37377.1"/>
    <property type="molecule type" value="Genomic_DNA"/>
</dbReference>
<feature type="transmembrane region" description="Helical" evidence="3">
    <location>
        <begin position="292"/>
        <end position="319"/>
    </location>
</feature>
<dbReference type="RefSeq" id="WP_156338319.1">
    <property type="nucleotide sequence ID" value="NZ_CP012159.1"/>
</dbReference>
<feature type="transmembrane region" description="Helical" evidence="3">
    <location>
        <begin position="244"/>
        <end position="271"/>
    </location>
</feature>
<accession>A0A0K1E9L4</accession>
<protein>
    <submittedName>
        <fullName evidence="4">Uncharacterized protein</fullName>
    </submittedName>
</protein>
<dbReference type="STRING" id="52.CMC5_015120"/>
<feature type="region of interest" description="Disordered" evidence="2">
    <location>
        <begin position="202"/>
        <end position="235"/>
    </location>
</feature>
<sequence>MRSGLVTLGSTMVMLLGAWLGGSEANAQSTQASLDALDQAKEEARASADRGFEHFEAGRFEEAIRAFEEAHAKYPAPTILLKLAQANARIGRLREARRHYLRVVDEKLALYAPRAFFETQEQAKVELEALLPRLPSLQVSVTGAPADQVRLVIDGRASERRVVVLDPGIHTVTATAPGRASVTQKVTLQEGRRHVITLRLLAPSSTRSPHSTPEAGSERGTPVVDEPEESGAVRSSRRNVLPAVGAFGLAGVAVGVGAVTGALSLGATASMEKECLDFRCYDGAGGEHHDRAGALGAVSTVSFVVAGVAAGVGVGLLLWPAKSDGRPAVALRVSPGWMGVEGTF</sequence>
<evidence type="ECO:0000256" key="2">
    <source>
        <dbReference type="SAM" id="MobiDB-lite"/>
    </source>
</evidence>
<evidence type="ECO:0000256" key="1">
    <source>
        <dbReference type="PROSITE-ProRule" id="PRU00339"/>
    </source>
</evidence>
<dbReference type="OrthoDB" id="5511767at2"/>
<dbReference type="Gene3D" id="1.25.40.10">
    <property type="entry name" value="Tetratricopeptide repeat domain"/>
    <property type="match status" value="1"/>
</dbReference>
<dbReference type="AlphaFoldDB" id="A0A0K1E9L4"/>
<proteinExistence type="predicted"/>
<evidence type="ECO:0000313" key="5">
    <source>
        <dbReference type="Proteomes" id="UP000067626"/>
    </source>
</evidence>
<keyword evidence="3" id="KW-0812">Transmembrane</keyword>
<keyword evidence="5" id="KW-1185">Reference proteome</keyword>
<gene>
    <name evidence="4" type="ORF">CMC5_015120</name>
</gene>
<dbReference type="Proteomes" id="UP000067626">
    <property type="component" value="Chromosome"/>
</dbReference>
<name>A0A0K1E9L4_CHOCO</name>